<dbReference type="RefSeq" id="WP_279651735.1">
    <property type="nucleotide sequence ID" value="NZ_CP122539.1"/>
</dbReference>
<dbReference type="Proteomes" id="UP001232001">
    <property type="component" value="Chromosome"/>
</dbReference>
<evidence type="ECO:0000256" key="1">
    <source>
        <dbReference type="ARBA" id="ARBA00022729"/>
    </source>
</evidence>
<dbReference type="Pfam" id="PF13505">
    <property type="entry name" value="OMP_b-brl"/>
    <property type="match status" value="1"/>
</dbReference>
<keyword evidence="1" id="KW-0732">Signal</keyword>
<proteinExistence type="predicted"/>
<evidence type="ECO:0000313" key="3">
    <source>
        <dbReference type="EMBL" id="WGH75862.1"/>
    </source>
</evidence>
<sequence length="185" mass="19362">MLALGLAASAQESSKGGFEKQDWYVTGTAGYNSIEAEDTDISNYTFSPSAGYFITDHISLELGLIVGGSTSESFGGEISSTQFGGSLVGNYYFTPKNDFSFVIGAGLSYASGAIEFDGIDAGDMNTFALAVAPGINYFVSERLALRASVGALSYVNMDSDGSPSTSSFGLNLDLSNINFGITYKL</sequence>
<evidence type="ECO:0000259" key="2">
    <source>
        <dbReference type="Pfam" id="PF13505"/>
    </source>
</evidence>
<dbReference type="Gene3D" id="2.40.160.20">
    <property type="match status" value="1"/>
</dbReference>
<gene>
    <name evidence="3" type="ORF">P8625_01485</name>
</gene>
<dbReference type="InterPro" id="IPR011250">
    <property type="entry name" value="OMP/PagP_B-barrel"/>
</dbReference>
<dbReference type="SUPFAM" id="SSF56925">
    <property type="entry name" value="OMPA-like"/>
    <property type="match status" value="1"/>
</dbReference>
<keyword evidence="4" id="KW-1185">Reference proteome</keyword>
<name>A0ABY8L359_9FLAO</name>
<feature type="domain" description="Outer membrane protein beta-barrel" evidence="2">
    <location>
        <begin position="2"/>
        <end position="172"/>
    </location>
</feature>
<protein>
    <submittedName>
        <fullName evidence="3">Outer membrane beta-barrel protein</fullName>
    </submittedName>
</protein>
<organism evidence="3 4">
    <name type="scientific">Tenacibaculum tangerinum</name>
    <dbReference type="NCBI Taxonomy" id="3038772"/>
    <lineage>
        <taxon>Bacteria</taxon>
        <taxon>Pseudomonadati</taxon>
        <taxon>Bacteroidota</taxon>
        <taxon>Flavobacteriia</taxon>
        <taxon>Flavobacteriales</taxon>
        <taxon>Flavobacteriaceae</taxon>
        <taxon>Tenacibaculum</taxon>
    </lineage>
</organism>
<dbReference type="InterPro" id="IPR027385">
    <property type="entry name" value="Beta-barrel_OMP"/>
</dbReference>
<accession>A0ABY8L359</accession>
<evidence type="ECO:0000313" key="4">
    <source>
        <dbReference type="Proteomes" id="UP001232001"/>
    </source>
</evidence>
<dbReference type="EMBL" id="CP122539">
    <property type="protein sequence ID" value="WGH75862.1"/>
    <property type="molecule type" value="Genomic_DNA"/>
</dbReference>
<reference evidence="3 4" key="1">
    <citation type="submission" date="2023-04" db="EMBL/GenBank/DDBJ databases">
        <title>Tenacibaculum tangerinum sp. nov., isolated from sea tidal flat of South Korea.</title>
        <authorList>
            <person name="Lee S.H."/>
            <person name="Kim J.-J."/>
        </authorList>
    </citation>
    <scope>NUCLEOTIDE SEQUENCE [LARGE SCALE GENOMIC DNA]</scope>
    <source>
        <strain evidence="3 4">GRR-S3-23</strain>
    </source>
</reference>